<dbReference type="InterPro" id="IPR029058">
    <property type="entry name" value="AB_hydrolase_fold"/>
</dbReference>
<organism evidence="3 4">
    <name type="scientific">Muribaculum intestinale</name>
    <dbReference type="NCBI Taxonomy" id="1796646"/>
    <lineage>
        <taxon>Bacteria</taxon>
        <taxon>Pseudomonadati</taxon>
        <taxon>Bacteroidota</taxon>
        <taxon>Bacteroidia</taxon>
        <taxon>Bacteroidales</taxon>
        <taxon>Muribaculaceae</taxon>
        <taxon>Muribaculum</taxon>
    </lineage>
</organism>
<keyword evidence="1" id="KW-0732">Signal</keyword>
<reference evidence="4" key="1">
    <citation type="submission" date="2016-04" db="EMBL/GenBank/DDBJ databases">
        <title>Complete Genome Sequences of Twelve Strains of a Stable Defined Moderately Diverse Mouse Microbiota 2 (sDMDMm2).</title>
        <authorList>
            <person name="Uchimura Y."/>
            <person name="Wyss M."/>
            <person name="Brugiroux S."/>
            <person name="Limenitakis J.P."/>
            <person name="Stecher B."/>
            <person name="McCoy K.D."/>
            <person name="Macpherson A.J."/>
        </authorList>
    </citation>
    <scope>NUCLEOTIDE SEQUENCE [LARGE SCALE GENOMIC DNA]</scope>
    <source>
        <strain evidence="4">YL27</strain>
    </source>
</reference>
<dbReference type="SUPFAM" id="SSF53474">
    <property type="entry name" value="alpha/beta-Hydrolases"/>
    <property type="match status" value="1"/>
</dbReference>
<evidence type="ECO:0000313" key="4">
    <source>
        <dbReference type="Proteomes" id="UP000186351"/>
    </source>
</evidence>
<gene>
    <name evidence="3" type="ORF">A4V02_06255</name>
</gene>
<sequence>MMLIVGKEELPIYKYSMNRFYTILFLMMSFVCAFGHDKESVQELYEYGSYSSSDGLTINYRIISPDSTNIVESEESSYPLIVFMHGIGERGNDNKKQLEHGGDLFSNSSSRQSYPAYVIFPQCPDDYFWSLNKSPKSQKDIMKNQDETPIMKGVIELVENCANTLHIDKNRIYIVGLSMGGLAVYDAAWRHPDIFAAAVAICGAVNPDKLSSITDTSFRIYHGTNDDVIPIEASEAAYNVLKKHDIDAQLIELPDVGHECWDKAFASPDFLSWIFSKSKLHHGIEIQNAIALQP</sequence>
<evidence type="ECO:0000259" key="2">
    <source>
        <dbReference type="Pfam" id="PF02230"/>
    </source>
</evidence>
<dbReference type="PANTHER" id="PTHR43037:SF1">
    <property type="entry name" value="BLL1128 PROTEIN"/>
    <property type="match status" value="1"/>
</dbReference>
<dbReference type="PANTHER" id="PTHR43037">
    <property type="entry name" value="UNNAMED PRODUCT-RELATED"/>
    <property type="match status" value="1"/>
</dbReference>
<evidence type="ECO:0000313" key="3">
    <source>
        <dbReference type="EMBL" id="ANU63361.1"/>
    </source>
</evidence>
<dbReference type="OrthoDB" id="9764953at2"/>
<dbReference type="EMBL" id="CP015402">
    <property type="protein sequence ID" value="ANU63361.1"/>
    <property type="molecule type" value="Genomic_DNA"/>
</dbReference>
<name>A0A1B1S986_9BACT</name>
<dbReference type="RefSeq" id="WP_084274015.1">
    <property type="nucleotide sequence ID" value="NZ_CP015402.2"/>
</dbReference>
<dbReference type="InterPro" id="IPR003140">
    <property type="entry name" value="PLipase/COase/thioEstase"/>
</dbReference>
<proteinExistence type="predicted"/>
<protein>
    <recommendedName>
        <fullName evidence="2">Phospholipase/carboxylesterase/thioesterase domain-containing protein</fullName>
    </recommendedName>
</protein>
<dbReference type="Gene3D" id="3.40.50.1820">
    <property type="entry name" value="alpha/beta hydrolase"/>
    <property type="match status" value="1"/>
</dbReference>
<keyword evidence="4" id="KW-1185">Reference proteome</keyword>
<dbReference type="KEGG" id="pary:A4V02_06255"/>
<dbReference type="Pfam" id="PF02230">
    <property type="entry name" value="Abhydrolase_2"/>
    <property type="match status" value="1"/>
</dbReference>
<dbReference type="InterPro" id="IPR050955">
    <property type="entry name" value="Plant_Biomass_Hydrol_Est"/>
</dbReference>
<dbReference type="STRING" id="1796646.A4V02_06255"/>
<dbReference type="Proteomes" id="UP000186351">
    <property type="component" value="Chromosome"/>
</dbReference>
<evidence type="ECO:0000256" key="1">
    <source>
        <dbReference type="ARBA" id="ARBA00022729"/>
    </source>
</evidence>
<dbReference type="AlphaFoldDB" id="A0A1B1S986"/>
<dbReference type="GO" id="GO:0016787">
    <property type="term" value="F:hydrolase activity"/>
    <property type="evidence" value="ECO:0007669"/>
    <property type="project" value="InterPro"/>
</dbReference>
<accession>A0A1B1S986</accession>
<feature type="domain" description="Phospholipase/carboxylesterase/thioesterase" evidence="2">
    <location>
        <begin position="68"/>
        <end position="265"/>
    </location>
</feature>
<dbReference type="GeneID" id="65536453"/>
<accession>A0A1Z2XJD9</accession>